<dbReference type="InterPro" id="IPR027612">
    <property type="entry name" value="Put_MTase_LIC12133"/>
</dbReference>
<dbReference type="STRING" id="1285242.A6A04_12050"/>
<dbReference type="SUPFAM" id="SSF53335">
    <property type="entry name" value="S-adenosyl-L-methionine-dependent methyltransferases"/>
    <property type="match status" value="1"/>
</dbReference>
<sequence>MTALGFNIWEGIFPDFAAAPAADAVLGGGEGAFEGEEWLGKMAARGEASLAALRSGGSIPTAALSREYPLAVVAGLTPVGDGPLRIVDFGGGLANSYAGVRAALVTGRALEFHCVENTSVCELGRRVFADVADLFFHDDLDEVPVRADIVHAGSALQYIEDWRGMLARLLRFGPRYLVLSDLPAGDIPTFASVQVYYQRRMRHWFWNLGEVLDVLKGLGCEVVFRSRYEGVYLGKPGPYPMDNFPPECRLGFSSNIVATYASSS</sequence>
<dbReference type="EMBL" id="LWQT01000028">
    <property type="protein sequence ID" value="OAN54650.1"/>
    <property type="molecule type" value="Genomic_DNA"/>
</dbReference>
<accession>A0A178MY21</accession>
<dbReference type="NCBIfam" id="TIGR04325">
    <property type="entry name" value="MTase_LIC12133"/>
    <property type="match status" value="1"/>
</dbReference>
<dbReference type="RefSeq" id="WP_068489577.1">
    <property type="nucleotide sequence ID" value="NZ_LWQT01000028.1"/>
</dbReference>
<dbReference type="OrthoDB" id="118271at2"/>
<gene>
    <name evidence="1" type="ORF">A6A04_12050</name>
</gene>
<evidence type="ECO:0000313" key="1">
    <source>
        <dbReference type="EMBL" id="OAN54650.1"/>
    </source>
</evidence>
<evidence type="ECO:0000313" key="2">
    <source>
        <dbReference type="Proteomes" id="UP000078428"/>
    </source>
</evidence>
<protein>
    <recommendedName>
        <fullName evidence="3">Methyltransferase, TIGR04325 family</fullName>
    </recommendedName>
</protein>
<evidence type="ECO:0008006" key="3">
    <source>
        <dbReference type="Google" id="ProtNLM"/>
    </source>
</evidence>
<name>A0A178MY21_9PROT</name>
<comment type="caution">
    <text evidence="1">The sequence shown here is derived from an EMBL/GenBank/DDBJ whole genome shotgun (WGS) entry which is preliminary data.</text>
</comment>
<proteinExistence type="predicted"/>
<dbReference type="AlphaFoldDB" id="A0A178MY21"/>
<dbReference type="Proteomes" id="UP000078428">
    <property type="component" value="Unassembled WGS sequence"/>
</dbReference>
<organism evidence="1 2">
    <name type="scientific">Paramagnetospirillum marisnigri</name>
    <dbReference type="NCBI Taxonomy" id="1285242"/>
    <lineage>
        <taxon>Bacteria</taxon>
        <taxon>Pseudomonadati</taxon>
        <taxon>Pseudomonadota</taxon>
        <taxon>Alphaproteobacteria</taxon>
        <taxon>Rhodospirillales</taxon>
        <taxon>Magnetospirillaceae</taxon>
        <taxon>Paramagnetospirillum</taxon>
    </lineage>
</organism>
<keyword evidence="2" id="KW-1185">Reference proteome</keyword>
<dbReference type="InterPro" id="IPR029063">
    <property type="entry name" value="SAM-dependent_MTases_sf"/>
</dbReference>
<reference evidence="1 2" key="1">
    <citation type="submission" date="2016-04" db="EMBL/GenBank/DDBJ databases">
        <title>Draft genome sequence of freshwater magnetotactic bacteria Magnetospirillum marisnigri SP-1 and Magnetospirillum moscoviense BB-1.</title>
        <authorList>
            <person name="Koziaeva V."/>
            <person name="Dziuba M.V."/>
            <person name="Ivanov T.M."/>
            <person name="Kuznetsov B."/>
            <person name="Grouzdev D.S."/>
        </authorList>
    </citation>
    <scope>NUCLEOTIDE SEQUENCE [LARGE SCALE GENOMIC DNA]</scope>
    <source>
        <strain evidence="1 2">SP-1</strain>
    </source>
</reference>